<dbReference type="SUPFAM" id="SSF56349">
    <property type="entry name" value="DNA breaking-rejoining enzymes"/>
    <property type="match status" value="1"/>
</dbReference>
<dbReference type="AlphaFoldDB" id="A0A1H8L106"/>
<dbReference type="OrthoDB" id="9803188at2"/>
<gene>
    <name evidence="2" type="ORF">SAMN04488134_10341</name>
</gene>
<evidence type="ECO:0000256" key="1">
    <source>
        <dbReference type="ARBA" id="ARBA00023125"/>
    </source>
</evidence>
<dbReference type="Proteomes" id="UP000199300">
    <property type="component" value="Unassembled WGS sequence"/>
</dbReference>
<dbReference type="GO" id="GO:0003677">
    <property type="term" value="F:DNA binding"/>
    <property type="evidence" value="ECO:0007669"/>
    <property type="project" value="UniProtKB-KW"/>
</dbReference>
<dbReference type="EMBL" id="FODJ01000003">
    <property type="protein sequence ID" value="SEN98850.1"/>
    <property type="molecule type" value="Genomic_DNA"/>
</dbReference>
<sequence length="116" mass="13232">MASVPIPKIRHSYYQKTINKIAPDYARTNVQGVNTTANMISRQAIKDKVIKDNPGTDVIIPKKRKTVEDIESNKIEKKDLEREELEKFLNAVIEKGLANDRDMIKHLGFKIILSSL</sequence>
<organism evidence="2 3">
    <name type="scientific">Amphibacillus marinus</name>
    <dbReference type="NCBI Taxonomy" id="872970"/>
    <lineage>
        <taxon>Bacteria</taxon>
        <taxon>Bacillati</taxon>
        <taxon>Bacillota</taxon>
        <taxon>Bacilli</taxon>
        <taxon>Bacillales</taxon>
        <taxon>Bacillaceae</taxon>
        <taxon>Amphibacillus</taxon>
    </lineage>
</organism>
<dbReference type="STRING" id="872970.SAMN04488134_10341"/>
<accession>A0A1H8L106</accession>
<evidence type="ECO:0000313" key="2">
    <source>
        <dbReference type="EMBL" id="SEN98850.1"/>
    </source>
</evidence>
<protein>
    <submittedName>
        <fullName evidence="2">Uncharacterized protein</fullName>
    </submittedName>
</protein>
<dbReference type="InterPro" id="IPR010998">
    <property type="entry name" value="Integrase_recombinase_N"/>
</dbReference>
<reference evidence="2 3" key="1">
    <citation type="submission" date="2016-10" db="EMBL/GenBank/DDBJ databases">
        <authorList>
            <person name="de Groot N.N."/>
        </authorList>
    </citation>
    <scope>NUCLEOTIDE SEQUENCE [LARGE SCALE GENOMIC DNA]</scope>
    <source>
        <strain evidence="2 3">CGMCC 1.10434</strain>
    </source>
</reference>
<dbReference type="InterPro" id="IPR011010">
    <property type="entry name" value="DNA_brk_join_enz"/>
</dbReference>
<keyword evidence="1" id="KW-0238">DNA-binding</keyword>
<evidence type="ECO:0000313" key="3">
    <source>
        <dbReference type="Proteomes" id="UP000199300"/>
    </source>
</evidence>
<proteinExistence type="predicted"/>
<dbReference type="Gene3D" id="1.10.150.130">
    <property type="match status" value="1"/>
</dbReference>
<keyword evidence="3" id="KW-1185">Reference proteome</keyword>
<name>A0A1H8L106_9BACI</name>
<dbReference type="RefSeq" id="WP_091495780.1">
    <property type="nucleotide sequence ID" value="NZ_FODJ01000003.1"/>
</dbReference>